<reference evidence="2 3" key="1">
    <citation type="submission" date="2021-12" db="EMBL/GenBank/DDBJ databases">
        <title>Genome sequencing of bacteria with rrn-lacking chromosome and rrn-plasmid.</title>
        <authorList>
            <person name="Anda M."/>
            <person name="Iwasaki W."/>
        </authorList>
    </citation>
    <scope>NUCLEOTIDE SEQUENCE [LARGE SCALE GENOMIC DNA]</scope>
    <source>
        <strain evidence="2 3">NBRC 15940</strain>
    </source>
</reference>
<dbReference type="SUPFAM" id="SSF53335">
    <property type="entry name" value="S-adenosyl-L-methionine-dependent methyltransferases"/>
    <property type="match status" value="1"/>
</dbReference>
<proteinExistence type="predicted"/>
<dbReference type="InterPro" id="IPR029063">
    <property type="entry name" value="SAM-dependent_MTases_sf"/>
</dbReference>
<evidence type="ECO:0000259" key="1">
    <source>
        <dbReference type="Pfam" id="PF13649"/>
    </source>
</evidence>
<name>A0AAN4VVV4_9BACT</name>
<dbReference type="Pfam" id="PF13649">
    <property type="entry name" value="Methyltransf_25"/>
    <property type="match status" value="1"/>
</dbReference>
<keyword evidence="2" id="KW-0808">Transferase</keyword>
<dbReference type="CDD" id="cd02440">
    <property type="entry name" value="AdoMet_MTases"/>
    <property type="match status" value="1"/>
</dbReference>
<dbReference type="GO" id="GO:0032259">
    <property type="term" value="P:methylation"/>
    <property type="evidence" value="ECO:0007669"/>
    <property type="project" value="UniProtKB-KW"/>
</dbReference>
<organism evidence="2 3">
    <name type="scientific">Persicobacter diffluens</name>
    <dbReference type="NCBI Taxonomy" id="981"/>
    <lineage>
        <taxon>Bacteria</taxon>
        <taxon>Pseudomonadati</taxon>
        <taxon>Bacteroidota</taxon>
        <taxon>Cytophagia</taxon>
        <taxon>Cytophagales</taxon>
        <taxon>Persicobacteraceae</taxon>
        <taxon>Persicobacter</taxon>
    </lineage>
</organism>
<comment type="caution">
    <text evidence="2">The sequence shown here is derived from an EMBL/GenBank/DDBJ whole genome shotgun (WGS) entry which is preliminary data.</text>
</comment>
<dbReference type="GO" id="GO:0008168">
    <property type="term" value="F:methyltransferase activity"/>
    <property type="evidence" value="ECO:0007669"/>
    <property type="project" value="UniProtKB-KW"/>
</dbReference>
<dbReference type="AlphaFoldDB" id="A0AAN4VVV4"/>
<sequence>MRIVYPHQLDFMDNYIEANRALWNAKTPHHLESEFYDNESFVDGRNALMEIELALLGEVKGKSILHPQCHFGQDSLSLVRMGAEVTGVDLSDEAIKAAQDLSSQTGLAATFHQGNVLEMDQVLKGKTFDMVFTSYGTVGWLHDINLWARQIALHLKPGGTFIFAEFHPVVWMFDDNFTQITYPYLKADTIVEEIEGTYADREAPIKNISYSWNHGMSEVIQALLDAGLKLEVCQEFDYSPYDCFPNTVKSKKGFQIKGMEGLIPMVYALKMKK</sequence>
<gene>
    <name evidence="2" type="ORF">PEDI_05530</name>
</gene>
<keyword evidence="2" id="KW-0489">Methyltransferase</keyword>
<keyword evidence="3" id="KW-1185">Reference proteome</keyword>
<accession>A0AAN4VVV4</accession>
<dbReference type="Gene3D" id="3.40.50.150">
    <property type="entry name" value="Vaccinia Virus protein VP39"/>
    <property type="match status" value="1"/>
</dbReference>
<evidence type="ECO:0000313" key="3">
    <source>
        <dbReference type="Proteomes" id="UP001310022"/>
    </source>
</evidence>
<feature type="domain" description="Methyltransferase" evidence="1">
    <location>
        <begin position="68"/>
        <end position="159"/>
    </location>
</feature>
<dbReference type="EMBL" id="BQKE01000001">
    <property type="protein sequence ID" value="GJM60001.1"/>
    <property type="molecule type" value="Genomic_DNA"/>
</dbReference>
<dbReference type="Proteomes" id="UP001310022">
    <property type="component" value="Unassembled WGS sequence"/>
</dbReference>
<evidence type="ECO:0000313" key="2">
    <source>
        <dbReference type="EMBL" id="GJM60001.1"/>
    </source>
</evidence>
<protein>
    <submittedName>
        <fullName evidence="2">Type 12 methyltransferase</fullName>
    </submittedName>
</protein>
<dbReference type="InterPro" id="IPR041698">
    <property type="entry name" value="Methyltransf_25"/>
</dbReference>